<dbReference type="SUPFAM" id="SSF56601">
    <property type="entry name" value="beta-lactamase/transpeptidase-like"/>
    <property type="match status" value="1"/>
</dbReference>
<evidence type="ECO:0000313" key="4">
    <source>
        <dbReference type="EMBL" id="XDS45178.1"/>
    </source>
</evidence>
<keyword evidence="2 4" id="KW-0378">Hydrolase</keyword>
<dbReference type="Pfam" id="PF02113">
    <property type="entry name" value="Peptidase_S13"/>
    <property type="match status" value="2"/>
</dbReference>
<dbReference type="InterPro" id="IPR012338">
    <property type="entry name" value="Beta-lactam/transpept-like"/>
</dbReference>
<feature type="region of interest" description="Disordered" evidence="3">
    <location>
        <begin position="250"/>
        <end position="272"/>
    </location>
</feature>
<accession>A0AB39U8M8</accession>
<dbReference type="InterPro" id="IPR000667">
    <property type="entry name" value="Peptidase_S13"/>
</dbReference>
<keyword evidence="4" id="KW-0645">Protease</keyword>
<feature type="compositionally biased region" description="Polar residues" evidence="3">
    <location>
        <begin position="251"/>
        <end position="260"/>
    </location>
</feature>
<dbReference type="GO" id="GO:0000270">
    <property type="term" value="P:peptidoglycan metabolic process"/>
    <property type="evidence" value="ECO:0007669"/>
    <property type="project" value="TreeGrafter"/>
</dbReference>
<dbReference type="GO" id="GO:0006508">
    <property type="term" value="P:proteolysis"/>
    <property type="evidence" value="ECO:0007669"/>
    <property type="project" value="InterPro"/>
</dbReference>
<reference evidence="4" key="1">
    <citation type="submission" date="2023-07" db="EMBL/GenBank/DDBJ databases">
        <title>Bifidobacterium aquikefiriaerophilum sp. nov. and Bifidobacterium eccum sp. nov., isolated from water kefir.</title>
        <authorList>
            <person name="Breselge S."/>
            <person name="Bellassi P."/>
            <person name="Barcenilla C."/>
            <person name="Alvarez-Ordonez A."/>
            <person name="Morelli L."/>
            <person name="Cotter P.D."/>
        </authorList>
    </citation>
    <scope>NUCLEOTIDE SEQUENCE</scope>
    <source>
        <strain evidence="4">WK041_4_12</strain>
    </source>
</reference>
<dbReference type="PRINTS" id="PR00922">
    <property type="entry name" value="DADACBPTASE3"/>
</dbReference>
<name>A0AB39U8M8_9BIFI</name>
<dbReference type="GO" id="GO:0009002">
    <property type="term" value="F:serine-type D-Ala-D-Ala carboxypeptidase activity"/>
    <property type="evidence" value="ECO:0007669"/>
    <property type="project" value="UniProtKB-EC"/>
</dbReference>
<dbReference type="AlphaFoldDB" id="A0AB39U8M8"/>
<dbReference type="EC" id="3.4.16.4" evidence="4"/>
<dbReference type="Gene3D" id="3.40.710.10">
    <property type="entry name" value="DD-peptidase/beta-lactamase superfamily"/>
    <property type="match status" value="2"/>
</dbReference>
<dbReference type="EMBL" id="CP129674">
    <property type="protein sequence ID" value="XDS45178.1"/>
    <property type="molecule type" value="Genomic_DNA"/>
</dbReference>
<keyword evidence="4" id="KW-0121">Carboxypeptidase</keyword>
<organism evidence="4">
    <name type="scientific">Bifidobacterium aquikefiricola</name>
    <dbReference type="NCBI Taxonomy" id="3059038"/>
    <lineage>
        <taxon>Bacteria</taxon>
        <taxon>Bacillati</taxon>
        <taxon>Actinomycetota</taxon>
        <taxon>Actinomycetes</taxon>
        <taxon>Bifidobacteriales</taxon>
        <taxon>Bifidobacteriaceae</taxon>
        <taxon>Bifidobacterium</taxon>
    </lineage>
</organism>
<gene>
    <name evidence="4" type="ORF">QN215_03415</name>
</gene>
<dbReference type="RefSeq" id="WP_369344716.1">
    <property type="nucleotide sequence ID" value="NZ_CP129674.1"/>
</dbReference>
<dbReference type="PANTHER" id="PTHR30023:SF0">
    <property type="entry name" value="PENICILLIN-SENSITIVE CARBOXYPEPTIDASE A"/>
    <property type="match status" value="1"/>
</dbReference>
<protein>
    <submittedName>
        <fullName evidence="4">D-alanyl-D-alanine carboxypeptidase</fullName>
        <ecNumber evidence="4">3.4.16.4</ecNumber>
    </submittedName>
</protein>
<dbReference type="KEGG" id="baqk:QN215_03415"/>
<sequence>MFEHSSETSVEQVHPHRSFWRIACTAVLTAAVSAGYIVADIYGYAPGVLTNTGFSHYVAPGIRTPYAAATIDDKLEAGTAINAQQASDLLNALKSAQGVGSQISAIIRDSSGSTVAELNASTAREPASTMKTLTAFAAASTLDMGSTLDTKVFLVQPANGTPQLVLQGSGDMLLGTGENDPNHVNGRAGLATLASRTAEALKQRGISQVTLSYDDSLFGSDRIPQGIQQNDAEWRNFAPVSSMAVDGGKQWTDTAKPSNPDNDEVYPTRSTTTASDTAKTFISSLSTVGITVNGSASSGGSPSNSTPIASVSSARLGEIMAYTLRNSDNTEAELFGRLLALKLNQSNSPAGATAATESVLKQQGIDTNGLHMADSSGLSPGSTLSVNTLADVQGKLLARGTAVAAAEGLSIVGVVGTARTRSADDSMNGLIRVKTGTLSTVSAMAGNVSRIRGGALTFAVIINNGDNMWSAEQAVNAFIAKLPNL</sequence>
<comment type="similarity">
    <text evidence="1">Belongs to the peptidase S13 family.</text>
</comment>
<evidence type="ECO:0000256" key="1">
    <source>
        <dbReference type="ARBA" id="ARBA00006096"/>
    </source>
</evidence>
<proteinExistence type="inferred from homology"/>
<evidence type="ECO:0000256" key="2">
    <source>
        <dbReference type="ARBA" id="ARBA00022801"/>
    </source>
</evidence>
<evidence type="ECO:0000256" key="3">
    <source>
        <dbReference type="SAM" id="MobiDB-lite"/>
    </source>
</evidence>
<dbReference type="PANTHER" id="PTHR30023">
    <property type="entry name" value="D-ALANYL-D-ALANINE CARBOXYPEPTIDASE"/>
    <property type="match status" value="1"/>
</dbReference>